<keyword evidence="2" id="KW-0812">Transmembrane</keyword>
<feature type="region of interest" description="Disordered" evidence="1">
    <location>
        <begin position="38"/>
        <end position="62"/>
    </location>
</feature>
<evidence type="ECO:0000313" key="3">
    <source>
        <dbReference type="EMBL" id="GGP30833.1"/>
    </source>
</evidence>
<proteinExistence type="predicted"/>
<evidence type="ECO:0000256" key="1">
    <source>
        <dbReference type="SAM" id="MobiDB-lite"/>
    </source>
</evidence>
<gene>
    <name evidence="3" type="ORF">GCM10008021_24840</name>
</gene>
<evidence type="ECO:0000313" key="4">
    <source>
        <dbReference type="Proteomes" id="UP000630135"/>
    </source>
</evidence>
<dbReference type="EMBL" id="BMLZ01000040">
    <property type="protein sequence ID" value="GGP30833.1"/>
    <property type="molecule type" value="Genomic_DNA"/>
</dbReference>
<keyword evidence="2" id="KW-1133">Transmembrane helix</keyword>
<dbReference type="RefSeq" id="WP_164993941.1">
    <property type="nucleotide sequence ID" value="NZ_BMLZ01000040.1"/>
</dbReference>
<feature type="compositionally biased region" description="Polar residues" evidence="1">
    <location>
        <begin position="38"/>
        <end position="53"/>
    </location>
</feature>
<feature type="transmembrane region" description="Helical" evidence="2">
    <location>
        <begin position="15"/>
        <end position="32"/>
    </location>
</feature>
<keyword evidence="4" id="KW-1185">Reference proteome</keyword>
<dbReference type="Proteomes" id="UP000630135">
    <property type="component" value="Unassembled WGS sequence"/>
</dbReference>
<organism evidence="3 4">
    <name type="scientific">Deinococcus wulumuqiensis</name>
    <dbReference type="NCBI Taxonomy" id="980427"/>
    <lineage>
        <taxon>Bacteria</taxon>
        <taxon>Thermotogati</taxon>
        <taxon>Deinococcota</taxon>
        <taxon>Deinococci</taxon>
        <taxon>Deinococcales</taxon>
        <taxon>Deinococcaceae</taxon>
        <taxon>Deinococcus</taxon>
    </lineage>
</organism>
<reference evidence="4" key="1">
    <citation type="journal article" date="2019" name="Int. J. Syst. Evol. Microbiol.">
        <title>The Global Catalogue of Microorganisms (GCM) 10K type strain sequencing project: providing services to taxonomists for standard genome sequencing and annotation.</title>
        <authorList>
            <consortium name="The Broad Institute Genomics Platform"/>
            <consortium name="The Broad Institute Genome Sequencing Center for Infectious Disease"/>
            <person name="Wu L."/>
            <person name="Ma J."/>
        </authorList>
    </citation>
    <scope>NUCLEOTIDE SEQUENCE [LARGE SCALE GENOMIC DNA]</scope>
    <source>
        <strain evidence="4">CGMCC 1.8884</strain>
    </source>
</reference>
<comment type="caution">
    <text evidence="3">The sequence shown here is derived from an EMBL/GenBank/DDBJ whole genome shotgun (WGS) entry which is preliminary data.</text>
</comment>
<sequence length="112" mass="11965">MTSPAPRPRRSPDPLLMALTVILLLCIGMIAWDQTRTFPASGATPGQGTSAPTPSGGGNDDPYGDLIRIPLNSCTVGKALPVHPYRVTRIFSYSHPLGLNLKLPDSIGIRMK</sequence>
<keyword evidence="2" id="KW-0472">Membrane</keyword>
<protein>
    <submittedName>
        <fullName evidence="3">Uncharacterized protein</fullName>
    </submittedName>
</protein>
<accession>A0ABQ2Q0P7</accession>
<evidence type="ECO:0000256" key="2">
    <source>
        <dbReference type="SAM" id="Phobius"/>
    </source>
</evidence>
<dbReference type="GeneID" id="59165176"/>
<name>A0ABQ2Q0P7_9DEIO</name>